<evidence type="ECO:0000256" key="5">
    <source>
        <dbReference type="SAM" id="Phobius"/>
    </source>
</evidence>
<organism evidence="6">
    <name type="scientific">Entomoneis paludosa</name>
    <dbReference type="NCBI Taxonomy" id="265537"/>
    <lineage>
        <taxon>Eukaryota</taxon>
        <taxon>Sar</taxon>
        <taxon>Stramenopiles</taxon>
        <taxon>Ochrophyta</taxon>
        <taxon>Bacillariophyta</taxon>
        <taxon>Bacillariophyceae</taxon>
        <taxon>Bacillariophycidae</taxon>
        <taxon>Entomoneidaceae</taxon>
        <taxon>Entomoneis</taxon>
    </lineage>
</organism>
<evidence type="ECO:0000256" key="4">
    <source>
        <dbReference type="ARBA" id="ARBA00023136"/>
    </source>
</evidence>
<feature type="transmembrane region" description="Helical" evidence="5">
    <location>
        <begin position="266"/>
        <end position="285"/>
    </location>
</feature>
<sequence length="318" mass="33106">MRATMIRPTSRLASKKRGRSCECIFSLPRRWTTSKPDASKSSSKKVTSMDLPKAFGIGTFAGVLGSLAGMGGGFVMIPLMTNRALLGLSQHQAHGTSLFAVTATGLAGAWSYKDSVRFEEASAIALTGIFTARLGARSASQLSEKALKRALGMLMVTMAPAVHAKQYILQQTVTISTESNEHDSDDTSTSIGDETILWKRIAPASAIGLCSGYLAGLFGVGGGVLVVPALTLFTGCDHYEALGTSLAAMVLPAAAGTLTHYQANNVAIRAAPGLALGACVGAYVGGQVAQQYTNETTLRWGFSGLLVVLGLRTLAKSG</sequence>
<feature type="transmembrane region" description="Helical" evidence="5">
    <location>
        <begin position="297"/>
        <end position="315"/>
    </location>
</feature>
<dbReference type="InterPro" id="IPR002781">
    <property type="entry name" value="TM_pro_TauE-like"/>
</dbReference>
<keyword evidence="2 5" id="KW-0812">Transmembrane</keyword>
<gene>
    <name evidence="6" type="ORF">APAL1065_LOCUS16388</name>
</gene>
<keyword evidence="3 5" id="KW-1133">Transmembrane helix</keyword>
<keyword evidence="4 5" id="KW-0472">Membrane</keyword>
<protein>
    <recommendedName>
        <fullName evidence="7">Membrane transporter protein</fullName>
    </recommendedName>
</protein>
<dbReference type="InterPro" id="IPR051598">
    <property type="entry name" value="TSUP/Inactive_protease-like"/>
</dbReference>
<evidence type="ECO:0000256" key="3">
    <source>
        <dbReference type="ARBA" id="ARBA00022989"/>
    </source>
</evidence>
<feature type="transmembrane region" description="Helical" evidence="5">
    <location>
        <begin position="239"/>
        <end position="259"/>
    </location>
</feature>
<dbReference type="GO" id="GO:0016020">
    <property type="term" value="C:membrane"/>
    <property type="evidence" value="ECO:0007669"/>
    <property type="project" value="UniProtKB-SubCell"/>
</dbReference>
<evidence type="ECO:0000313" key="6">
    <source>
        <dbReference type="EMBL" id="CAD9975700.1"/>
    </source>
</evidence>
<dbReference type="Pfam" id="PF01925">
    <property type="entry name" value="TauE"/>
    <property type="match status" value="1"/>
</dbReference>
<dbReference type="EMBL" id="HBHT01024415">
    <property type="protein sequence ID" value="CAD9975700.1"/>
    <property type="molecule type" value="Transcribed_RNA"/>
</dbReference>
<feature type="transmembrane region" description="Helical" evidence="5">
    <location>
        <begin position="206"/>
        <end position="233"/>
    </location>
</feature>
<reference evidence="6" key="1">
    <citation type="submission" date="2021-01" db="EMBL/GenBank/DDBJ databases">
        <authorList>
            <person name="Corre E."/>
            <person name="Pelletier E."/>
            <person name="Niang G."/>
            <person name="Scheremetjew M."/>
            <person name="Finn R."/>
            <person name="Kale V."/>
            <person name="Holt S."/>
            <person name="Cochrane G."/>
            <person name="Meng A."/>
            <person name="Brown T."/>
            <person name="Cohen L."/>
        </authorList>
    </citation>
    <scope>NUCLEOTIDE SEQUENCE</scope>
    <source>
        <strain evidence="6">CCMP125</strain>
    </source>
</reference>
<evidence type="ECO:0008006" key="7">
    <source>
        <dbReference type="Google" id="ProtNLM"/>
    </source>
</evidence>
<name>A0A7S3DRW2_9STRA</name>
<dbReference type="AlphaFoldDB" id="A0A7S3DRW2"/>
<evidence type="ECO:0000256" key="2">
    <source>
        <dbReference type="ARBA" id="ARBA00022692"/>
    </source>
</evidence>
<dbReference type="PANTHER" id="PTHR43701:SF2">
    <property type="entry name" value="MEMBRANE TRANSPORTER PROTEIN YJNA-RELATED"/>
    <property type="match status" value="1"/>
</dbReference>
<feature type="transmembrane region" description="Helical" evidence="5">
    <location>
        <begin position="92"/>
        <end position="112"/>
    </location>
</feature>
<evidence type="ECO:0000256" key="1">
    <source>
        <dbReference type="ARBA" id="ARBA00004141"/>
    </source>
</evidence>
<dbReference type="PANTHER" id="PTHR43701">
    <property type="entry name" value="MEMBRANE TRANSPORTER PROTEIN MJ0441-RELATED"/>
    <property type="match status" value="1"/>
</dbReference>
<feature type="transmembrane region" description="Helical" evidence="5">
    <location>
        <begin position="54"/>
        <end position="80"/>
    </location>
</feature>
<comment type="subcellular location">
    <subcellularLocation>
        <location evidence="1">Membrane</location>
        <topology evidence="1">Multi-pass membrane protein</topology>
    </subcellularLocation>
</comment>
<accession>A0A7S3DRW2</accession>
<proteinExistence type="predicted"/>